<name>A0A656HIG1_THINJ</name>
<organism evidence="1 2">
    <name type="scientific">Thiothrix nivea (strain ATCC 35100 / DSM 5205 / JP2)</name>
    <dbReference type="NCBI Taxonomy" id="870187"/>
    <lineage>
        <taxon>Bacteria</taxon>
        <taxon>Pseudomonadati</taxon>
        <taxon>Pseudomonadota</taxon>
        <taxon>Gammaproteobacteria</taxon>
        <taxon>Thiotrichales</taxon>
        <taxon>Thiotrichaceae</taxon>
        <taxon>Thiothrix</taxon>
    </lineage>
</organism>
<dbReference type="Proteomes" id="UP000005317">
    <property type="component" value="Unassembled WGS sequence"/>
</dbReference>
<dbReference type="SUPFAM" id="SSF55961">
    <property type="entry name" value="Bet v1-like"/>
    <property type="match status" value="1"/>
</dbReference>
<dbReference type="OrthoDB" id="5734556at2"/>
<dbReference type="PIRSF" id="PIRSF039033">
    <property type="entry name" value="START_dom"/>
    <property type="match status" value="1"/>
</dbReference>
<gene>
    <name evidence="1" type="ORF">Thini_4299</name>
</gene>
<dbReference type="Gene3D" id="3.30.530.20">
    <property type="match status" value="1"/>
</dbReference>
<proteinExistence type="predicted"/>
<dbReference type="EMBL" id="JH651384">
    <property type="protein sequence ID" value="EIJ36781.1"/>
    <property type="molecule type" value="Genomic_DNA"/>
</dbReference>
<dbReference type="InterPro" id="IPR028347">
    <property type="entry name" value="START_dom_prot"/>
</dbReference>
<evidence type="ECO:0000313" key="1">
    <source>
        <dbReference type="EMBL" id="EIJ36781.1"/>
    </source>
</evidence>
<keyword evidence="2" id="KW-1185">Reference proteome</keyword>
<reference evidence="2" key="1">
    <citation type="journal article" date="2011" name="Stand. Genomic Sci.">
        <title>Genome sequence of the filamentous, gliding Thiothrix nivea neotype strain (JP2(T)).</title>
        <authorList>
            <person name="Lapidus A."/>
            <person name="Nolan M."/>
            <person name="Lucas S."/>
            <person name="Glavina Del Rio T."/>
            <person name="Tice H."/>
            <person name="Cheng J.F."/>
            <person name="Tapia R."/>
            <person name="Han C."/>
            <person name="Goodwin L."/>
            <person name="Pitluck S."/>
            <person name="Liolios K."/>
            <person name="Pagani I."/>
            <person name="Ivanova N."/>
            <person name="Huntemann M."/>
            <person name="Mavromatis K."/>
            <person name="Mikhailova N."/>
            <person name="Pati A."/>
            <person name="Chen A."/>
            <person name="Palaniappan K."/>
            <person name="Land M."/>
            <person name="Brambilla E.M."/>
            <person name="Rohde M."/>
            <person name="Abt B."/>
            <person name="Verbarg S."/>
            <person name="Goker M."/>
            <person name="Bristow J."/>
            <person name="Eisen J.A."/>
            <person name="Markowitz V."/>
            <person name="Hugenholtz P."/>
            <person name="Kyrpides N.C."/>
            <person name="Klenk H.P."/>
            <person name="Woyke T."/>
        </authorList>
    </citation>
    <scope>NUCLEOTIDE SEQUENCE [LARGE SCALE GENOMIC DNA]</scope>
    <source>
        <strain evidence="2">ATCC 35100 / DSM 5205 / JP2</strain>
    </source>
</reference>
<evidence type="ECO:0008006" key="3">
    <source>
        <dbReference type="Google" id="ProtNLM"/>
    </source>
</evidence>
<accession>A0A656HIG1</accession>
<dbReference type="AlphaFoldDB" id="A0A656HIG1"/>
<evidence type="ECO:0000313" key="2">
    <source>
        <dbReference type="Proteomes" id="UP000005317"/>
    </source>
</evidence>
<dbReference type="InterPro" id="IPR023393">
    <property type="entry name" value="START-like_dom_sf"/>
</dbReference>
<protein>
    <recommendedName>
        <fullName evidence="3">START domain-containing protein</fullName>
    </recommendedName>
</protein>
<dbReference type="RefSeq" id="WP_002710649.1">
    <property type="nucleotide sequence ID" value="NZ_JH651384.1"/>
</dbReference>
<sequence precursor="true">MLRNLFIILLLFLPLFGHTNETAWLLKREESGIRIYQQSTDSGYALTRGEVEIPASLDALLAVMRDPAACPQWVYACKQSTLVQQYDPAQRLDYTVIDSPLWFADRDMYIHSSASFDRQSKTFRVQLTGKENYAETRAGRVRINHLYGSWKLQQTEANKTSLSYQIHGNPQLPASSLLDAYMVESVFQTLRNLGPLAQETRPQKAWVPELH</sequence>